<dbReference type="EMBL" id="JNFP01000008">
    <property type="protein sequence ID" value="KIA65230.1"/>
    <property type="molecule type" value="Genomic_DNA"/>
</dbReference>
<dbReference type="RefSeq" id="WP_043666945.1">
    <property type="nucleotide sequence ID" value="NZ_BDCI01000015.1"/>
</dbReference>
<protein>
    <recommendedName>
        <fullName evidence="3">ASCH domain-containing protein</fullName>
    </recommendedName>
</protein>
<dbReference type="Proteomes" id="UP000031364">
    <property type="component" value="Unassembled WGS sequence"/>
</dbReference>
<accession>A0ABR4ZIT9</accession>
<reference evidence="1 2" key="1">
    <citation type="journal article" date="2014" name="Int. J. Syst. Evol. Microbiol.">
        <title>Nocardia vulneris sp. nov., isolated from wounds of human patients in North America.</title>
        <authorList>
            <person name="Lasker B.A."/>
            <person name="Bell M."/>
            <person name="Klenk H.P."/>
            <person name="Sproer C."/>
            <person name="Schumann C."/>
            <person name="Schumann P."/>
            <person name="Brown J.M."/>
        </authorList>
    </citation>
    <scope>NUCLEOTIDE SEQUENCE [LARGE SCALE GENOMIC DNA]</scope>
    <source>
        <strain evidence="1 2">W9851</strain>
    </source>
</reference>
<gene>
    <name evidence="1" type="ORF">FG87_08355</name>
</gene>
<evidence type="ECO:0008006" key="3">
    <source>
        <dbReference type="Google" id="ProtNLM"/>
    </source>
</evidence>
<comment type="caution">
    <text evidence="1">The sequence shown here is derived from an EMBL/GenBank/DDBJ whole genome shotgun (WGS) entry which is preliminary data.</text>
</comment>
<evidence type="ECO:0000313" key="1">
    <source>
        <dbReference type="EMBL" id="KIA65230.1"/>
    </source>
</evidence>
<sequence length="192" mass="21270">MLIEKPRWAGIQDGSVTVLFRRWRHRQATAGKIYRTAAGRIMVEQAEIVAPSRIRARDAHAAGYATIAQVLADLRGAPEDPIYLLRIRLVEDPDPRTELANTAELSEADIVAITTRLARLDASSPVGPWTLATLRLIEELPATRAPDLAARLGREADRFKVDVRKLKALGLTLSLEVGYRISPRGSAYLRAR</sequence>
<evidence type="ECO:0000313" key="2">
    <source>
        <dbReference type="Proteomes" id="UP000031364"/>
    </source>
</evidence>
<keyword evidence="2" id="KW-1185">Reference proteome</keyword>
<organism evidence="1 2">
    <name type="scientific">Nocardia vulneris</name>
    <dbReference type="NCBI Taxonomy" id="1141657"/>
    <lineage>
        <taxon>Bacteria</taxon>
        <taxon>Bacillati</taxon>
        <taxon>Actinomycetota</taxon>
        <taxon>Actinomycetes</taxon>
        <taxon>Mycobacteriales</taxon>
        <taxon>Nocardiaceae</taxon>
        <taxon>Nocardia</taxon>
    </lineage>
</organism>
<name>A0ABR4ZIT9_9NOCA</name>
<proteinExistence type="predicted"/>